<dbReference type="InterPro" id="IPR017926">
    <property type="entry name" value="GATASE"/>
</dbReference>
<evidence type="ECO:0000313" key="3">
    <source>
        <dbReference type="Proteomes" id="UP000245638"/>
    </source>
</evidence>
<dbReference type="AlphaFoldDB" id="A0A2T9XA92"/>
<sequence length="207" mass="23525">MKALAIYHHPVERLGNLRIKADEKFASEIEGNEDFDLLILMGGPMGVYEADKYPFIRKEIELVRRAYSEGKKILGVCLGSQIIAEALGGKVIKGSYGQEVGVQEVSLIDEFKELFGTEKIKVFQLHGDTFSLPRGSRLLAYSEKYFQAFRLGKAVGVQFHVEIDSSIVKEWVETYNLDPSLIEEVKKIEQELKLYSSKLLEFLLEKM</sequence>
<dbReference type="PROSITE" id="PS51273">
    <property type="entry name" value="GATASE_TYPE_1"/>
    <property type="match status" value="1"/>
</dbReference>
<organism evidence="2 3">
    <name type="scientific">Acidianus hospitalis</name>
    <dbReference type="NCBI Taxonomy" id="563177"/>
    <lineage>
        <taxon>Archaea</taxon>
        <taxon>Thermoproteota</taxon>
        <taxon>Thermoprotei</taxon>
        <taxon>Sulfolobales</taxon>
        <taxon>Sulfolobaceae</taxon>
        <taxon>Acidianus</taxon>
    </lineage>
</organism>
<dbReference type="Gene3D" id="3.40.50.880">
    <property type="match status" value="1"/>
</dbReference>
<dbReference type="GO" id="GO:0005829">
    <property type="term" value="C:cytosol"/>
    <property type="evidence" value="ECO:0007669"/>
    <property type="project" value="TreeGrafter"/>
</dbReference>
<gene>
    <name evidence="2" type="ORF">DDW13_01575</name>
</gene>
<comment type="caution">
    <text evidence="2">The sequence shown here is derived from an EMBL/GenBank/DDBJ whole genome shotgun (WGS) entry which is preliminary data.</text>
</comment>
<dbReference type="InterPro" id="IPR044992">
    <property type="entry name" value="ChyE-like"/>
</dbReference>
<dbReference type="EMBL" id="QEFD01000056">
    <property type="protein sequence ID" value="PVU77009.1"/>
    <property type="molecule type" value="Genomic_DNA"/>
</dbReference>
<dbReference type="InterPro" id="IPR029062">
    <property type="entry name" value="Class_I_gatase-like"/>
</dbReference>
<dbReference type="PANTHER" id="PTHR42695">
    <property type="entry name" value="GLUTAMINE AMIDOTRANSFERASE YLR126C-RELATED"/>
    <property type="match status" value="1"/>
</dbReference>
<name>A0A2T9XA92_9CREN</name>
<dbReference type="PANTHER" id="PTHR42695:SF5">
    <property type="entry name" value="GLUTAMINE AMIDOTRANSFERASE YLR126C-RELATED"/>
    <property type="match status" value="1"/>
</dbReference>
<evidence type="ECO:0000313" key="2">
    <source>
        <dbReference type="EMBL" id="PVU77009.1"/>
    </source>
</evidence>
<dbReference type="CDD" id="cd01741">
    <property type="entry name" value="GATase1_1"/>
    <property type="match status" value="1"/>
</dbReference>
<accession>A0A2T9XA92</accession>
<dbReference type="SUPFAM" id="SSF52317">
    <property type="entry name" value="Class I glutamine amidotransferase-like"/>
    <property type="match status" value="1"/>
</dbReference>
<dbReference type="Pfam" id="PF00117">
    <property type="entry name" value="GATase"/>
    <property type="match status" value="1"/>
</dbReference>
<feature type="domain" description="Glutamine amidotransferase" evidence="1">
    <location>
        <begin position="21"/>
        <end position="165"/>
    </location>
</feature>
<proteinExistence type="predicted"/>
<dbReference type="Proteomes" id="UP000245638">
    <property type="component" value="Unassembled WGS sequence"/>
</dbReference>
<evidence type="ECO:0000259" key="1">
    <source>
        <dbReference type="Pfam" id="PF00117"/>
    </source>
</evidence>
<reference evidence="2 3" key="1">
    <citation type="journal article" date="2015" name="Appl. Environ. Microbiol.">
        <title>Nanoarchaeota, Their Sulfolobales Host, and Nanoarchaeota Virus Distribution across Yellowstone National Park Hot Springs.</title>
        <authorList>
            <person name="Munson-McGee J.H."/>
            <person name="Field E.K."/>
            <person name="Bateson M."/>
            <person name="Rooney C."/>
            <person name="Stepanauskas R."/>
            <person name="Young M.J."/>
        </authorList>
    </citation>
    <scope>NUCLEOTIDE SEQUENCE [LARGE SCALE GENOMIC DNA]</scope>
    <source>
        <strain evidence="2">SCGC AC-742_N10</strain>
    </source>
</reference>
<protein>
    <submittedName>
        <fullName evidence="2">GMP synthase</fullName>
    </submittedName>
</protein>